<evidence type="ECO:0000256" key="1">
    <source>
        <dbReference type="SAM" id="MobiDB-lite"/>
    </source>
</evidence>
<keyword evidence="2" id="KW-0732">Signal</keyword>
<feature type="chain" id="PRO_5005656338" evidence="2">
    <location>
        <begin position="25"/>
        <end position="460"/>
    </location>
</feature>
<keyword evidence="3" id="KW-1185">Reference proteome</keyword>
<sequence>MANVFDSLPDVLLTIMGLLGLVRAVPCQDAFAAAAALFGVDMAELYREVEQFLQDHWKEDLAALDVHSLGLQYFVGEAAGCRPHPLLLEAACRLKRAQLSIWDVEGRSCELYGHSGPIYAAAVAVEGGQFIALTGQSLVPWYKNVARELEPGTSYGGRDEARIIFPVPTEPEEVLQESVARPHPDEVKATQKRRSVEEMEREAADRSERAQWQDALAARYRDMLRPRTVANASAERMPRRRATRQQPEFRPADISALPAHMASELVAPSTPPYIVQNNKILCRLPHCEVQDREFETVAAWRKHVALARSHLEDAFCGTCGHHLVVPPEADAATTKAFMAAHKKERCVGAPKAILQQRRAHVMWLNSLRRSTSHILLPDATVEPERQSPTVGRKRHHDSEEARRADICAAYLKRHVLLRISLNLHHVLLSIRRGTCLREFVVVPSRTGFGVNIFSSSSPLP</sequence>
<dbReference type="WBParaSite" id="ALUE_0000004201-mRNA-1">
    <property type="protein sequence ID" value="ALUE_0000004201-mRNA-1"/>
    <property type="gene ID" value="ALUE_0000004201"/>
</dbReference>
<feature type="region of interest" description="Disordered" evidence="1">
    <location>
        <begin position="176"/>
        <end position="208"/>
    </location>
</feature>
<organism evidence="3 4">
    <name type="scientific">Ascaris lumbricoides</name>
    <name type="common">Giant roundworm</name>
    <dbReference type="NCBI Taxonomy" id="6252"/>
    <lineage>
        <taxon>Eukaryota</taxon>
        <taxon>Metazoa</taxon>
        <taxon>Ecdysozoa</taxon>
        <taxon>Nematoda</taxon>
        <taxon>Chromadorea</taxon>
        <taxon>Rhabditida</taxon>
        <taxon>Spirurina</taxon>
        <taxon>Ascaridomorpha</taxon>
        <taxon>Ascaridoidea</taxon>
        <taxon>Ascarididae</taxon>
        <taxon>Ascaris</taxon>
    </lineage>
</organism>
<feature type="compositionally biased region" description="Basic and acidic residues" evidence="1">
    <location>
        <begin position="180"/>
        <end position="208"/>
    </location>
</feature>
<evidence type="ECO:0000313" key="4">
    <source>
        <dbReference type="WBParaSite" id="ALUE_0000004201-mRNA-1"/>
    </source>
</evidence>
<evidence type="ECO:0000256" key="2">
    <source>
        <dbReference type="SAM" id="SignalP"/>
    </source>
</evidence>
<accession>A0A0M3HEV5</accession>
<dbReference type="AlphaFoldDB" id="A0A0M3HEV5"/>
<feature type="signal peptide" evidence="2">
    <location>
        <begin position="1"/>
        <end position="24"/>
    </location>
</feature>
<reference evidence="4" key="1">
    <citation type="submission" date="2017-02" db="UniProtKB">
        <authorList>
            <consortium name="WormBaseParasite"/>
        </authorList>
    </citation>
    <scope>IDENTIFICATION</scope>
</reference>
<dbReference type="Proteomes" id="UP000036681">
    <property type="component" value="Unplaced"/>
</dbReference>
<proteinExistence type="predicted"/>
<evidence type="ECO:0000313" key="3">
    <source>
        <dbReference type="Proteomes" id="UP000036681"/>
    </source>
</evidence>
<name>A0A0M3HEV5_ASCLU</name>
<protein>
    <submittedName>
        <fullName evidence="4">POPLD domain-containing protein</fullName>
    </submittedName>
</protein>